<dbReference type="CDD" id="cd03820">
    <property type="entry name" value="GT4_AmsD-like"/>
    <property type="match status" value="1"/>
</dbReference>
<dbReference type="InterPro" id="IPR028098">
    <property type="entry name" value="Glyco_trans_4-like_N"/>
</dbReference>
<dbReference type="Pfam" id="PF13439">
    <property type="entry name" value="Glyco_transf_4"/>
    <property type="match status" value="1"/>
</dbReference>
<dbReference type="Proteomes" id="UP000823889">
    <property type="component" value="Unassembled WGS sequence"/>
</dbReference>
<dbReference type="SUPFAM" id="SSF53756">
    <property type="entry name" value="UDP-Glycosyltransferase/glycogen phosphorylase"/>
    <property type="match status" value="1"/>
</dbReference>
<proteinExistence type="predicted"/>
<dbReference type="PANTHER" id="PTHR12526">
    <property type="entry name" value="GLYCOSYLTRANSFERASE"/>
    <property type="match status" value="1"/>
</dbReference>
<protein>
    <submittedName>
        <fullName evidence="5">Glycosyltransferase family 4 protein</fullName>
    </submittedName>
</protein>
<sequence length="376" mass="41611">MIVIHSLGGGGAERVAVDLAAAWLKLGYQVSVVTQSDSSTDVYTVPAGVTRYELRTAEETGGGWKGAWANWRRVNKLRRLFKRVRPDCVIGMMSTSSILAIMAARNLPIRVIATEHTHPPSQKLSDFWLKMRRWAYPRATAVVALTTDTGVWIQEHLPGSRVVVIPNAVRWPVPDTEPTLMPPPRNGRFRLLAVGRLHPVKGFDVLIEAFRLLARYFPLWDLVIVGDGPERQALQQQIDAANLQDRIQLVGRVGTISAWYEQSDLYVLSSRTEGLSNTLLEAMASGLAPVAFDCETGPREIIRPDLDGVLVLPVAEPEALAAHLSDLMAHPLKRVALSRRAVDVRDRFSAARVLAMWEQLLHKAEPASPKNKQAAP</sequence>
<evidence type="ECO:0000256" key="1">
    <source>
        <dbReference type="ARBA" id="ARBA00022676"/>
    </source>
</evidence>
<dbReference type="PANTHER" id="PTHR12526:SF510">
    <property type="entry name" value="D-INOSITOL 3-PHOSPHATE GLYCOSYLTRANSFERASE"/>
    <property type="match status" value="1"/>
</dbReference>
<organism evidence="5 6">
    <name type="scientific">Candidatus Paenalcaligenes intestinipullorum</name>
    <dbReference type="NCBI Taxonomy" id="2838718"/>
    <lineage>
        <taxon>Bacteria</taxon>
        <taxon>Pseudomonadati</taxon>
        <taxon>Pseudomonadota</taxon>
        <taxon>Betaproteobacteria</taxon>
        <taxon>Burkholderiales</taxon>
        <taxon>Alcaligenaceae</taxon>
        <taxon>Paenalcaligenes</taxon>
    </lineage>
</organism>
<dbReference type="Pfam" id="PF00534">
    <property type="entry name" value="Glycos_transf_1"/>
    <property type="match status" value="1"/>
</dbReference>
<reference evidence="5" key="1">
    <citation type="journal article" date="2021" name="PeerJ">
        <title>Extensive microbial diversity within the chicken gut microbiome revealed by metagenomics and culture.</title>
        <authorList>
            <person name="Gilroy R."/>
            <person name="Ravi A."/>
            <person name="Getino M."/>
            <person name="Pursley I."/>
            <person name="Horton D.L."/>
            <person name="Alikhan N.F."/>
            <person name="Baker D."/>
            <person name="Gharbi K."/>
            <person name="Hall N."/>
            <person name="Watson M."/>
            <person name="Adriaenssens E.M."/>
            <person name="Foster-Nyarko E."/>
            <person name="Jarju S."/>
            <person name="Secka A."/>
            <person name="Antonio M."/>
            <person name="Oren A."/>
            <person name="Chaudhuri R.R."/>
            <person name="La Ragione R."/>
            <person name="Hildebrand F."/>
            <person name="Pallen M.J."/>
        </authorList>
    </citation>
    <scope>NUCLEOTIDE SEQUENCE</scope>
    <source>
        <strain evidence="5">9264</strain>
    </source>
</reference>
<keyword evidence="2" id="KW-0808">Transferase</keyword>
<name>A0A9D2RHE7_9BURK</name>
<evidence type="ECO:0000313" key="6">
    <source>
        <dbReference type="Proteomes" id="UP000823889"/>
    </source>
</evidence>
<accession>A0A9D2RHE7</accession>
<dbReference type="AlphaFoldDB" id="A0A9D2RHE7"/>
<comment type="caution">
    <text evidence="5">The sequence shown here is derived from an EMBL/GenBank/DDBJ whole genome shotgun (WGS) entry which is preliminary data.</text>
</comment>
<reference evidence="5" key="2">
    <citation type="submission" date="2021-04" db="EMBL/GenBank/DDBJ databases">
        <authorList>
            <person name="Gilroy R."/>
        </authorList>
    </citation>
    <scope>NUCLEOTIDE SEQUENCE</scope>
    <source>
        <strain evidence="5">9264</strain>
    </source>
</reference>
<evidence type="ECO:0000256" key="2">
    <source>
        <dbReference type="ARBA" id="ARBA00022679"/>
    </source>
</evidence>
<dbReference type="GO" id="GO:0016757">
    <property type="term" value="F:glycosyltransferase activity"/>
    <property type="evidence" value="ECO:0007669"/>
    <property type="project" value="UniProtKB-KW"/>
</dbReference>
<evidence type="ECO:0000259" key="3">
    <source>
        <dbReference type="Pfam" id="PF00534"/>
    </source>
</evidence>
<keyword evidence="1" id="KW-0328">Glycosyltransferase</keyword>
<gene>
    <name evidence="5" type="ORF">H9906_01355</name>
</gene>
<feature type="domain" description="Glycosyl transferase family 1" evidence="3">
    <location>
        <begin position="186"/>
        <end position="341"/>
    </location>
</feature>
<dbReference type="InterPro" id="IPR001296">
    <property type="entry name" value="Glyco_trans_1"/>
</dbReference>
<dbReference type="EMBL" id="DWUQ01000026">
    <property type="protein sequence ID" value="HJD43662.1"/>
    <property type="molecule type" value="Genomic_DNA"/>
</dbReference>
<evidence type="ECO:0000259" key="4">
    <source>
        <dbReference type="Pfam" id="PF13439"/>
    </source>
</evidence>
<evidence type="ECO:0000313" key="5">
    <source>
        <dbReference type="EMBL" id="HJD43662.1"/>
    </source>
</evidence>
<feature type="domain" description="Glycosyltransferase subfamily 4-like N-terminal" evidence="4">
    <location>
        <begin position="10"/>
        <end position="169"/>
    </location>
</feature>
<dbReference type="Gene3D" id="3.40.50.2000">
    <property type="entry name" value="Glycogen Phosphorylase B"/>
    <property type="match status" value="2"/>
</dbReference>